<sequence>MNWLVSHALVVVGFALAVPAAIHMLSQRRTPQSVWAWLVLMFVLPWVGVPLYLMFGGRKMQQLMESKADLSLELEGVSQISHDRVHEVLTSLGIPPAREGNTLILHDDGKSAFTSLMELLESAQTNIWYSTFMLADDATGKAVVDLLTKKAASGVDVKLLLDGVGSLRTSTHFLKSLKNAGGEVAWFMPVLHRPFRGRTNLRNHRKQVIVDFDRVWAGDRNTTTQYMAAQNAANGWIDLSYLLKGPSCHVYRQVFESDWKFTTGTTLTHKRATEKSKPCLRVGLVTTQVVPSGPDVHDDALLNALLTAIYQAEERIWMVTPYFVPPESLTDAICLAARRKVDVRILVPARSNHILADWARGPHLRAIQRAGGKVLAHRCMVHAKTSVFDDSLALVGSANLDERSLLLNYELVLAIYSKAGIDGTSRWIADRLGECEPRSSTSGRTRHLLESLAETVSPLL</sequence>
<evidence type="ECO:0000259" key="7">
    <source>
        <dbReference type="PROSITE" id="PS50035"/>
    </source>
</evidence>
<dbReference type="Proteomes" id="UP000317977">
    <property type="component" value="Unassembled WGS sequence"/>
</dbReference>
<dbReference type="RefSeq" id="WP_146534362.1">
    <property type="nucleotide sequence ID" value="NZ_SJPX01000002.1"/>
</dbReference>
<name>A0A5C6F7E7_9BACT</name>
<dbReference type="InterPro" id="IPR025202">
    <property type="entry name" value="PLD-like_dom"/>
</dbReference>
<protein>
    <submittedName>
        <fullName evidence="8">Major cardiolipin synthase ClsA</fullName>
        <ecNumber evidence="8">2.7.8.-</ecNumber>
    </submittedName>
</protein>
<dbReference type="PANTHER" id="PTHR21248:SF22">
    <property type="entry name" value="PHOSPHOLIPASE D"/>
    <property type="match status" value="1"/>
</dbReference>
<feature type="transmembrane region" description="Helical" evidence="6">
    <location>
        <begin position="35"/>
        <end position="55"/>
    </location>
</feature>
<comment type="subcellular location">
    <subcellularLocation>
        <location evidence="1">Cell membrane</location>
        <topology evidence="1">Multi-pass membrane protein</topology>
    </subcellularLocation>
</comment>
<dbReference type="Gene3D" id="3.30.870.10">
    <property type="entry name" value="Endonuclease Chain A"/>
    <property type="match status" value="2"/>
</dbReference>
<evidence type="ECO:0000256" key="2">
    <source>
        <dbReference type="ARBA" id="ARBA00022475"/>
    </source>
</evidence>
<dbReference type="EC" id="2.7.8.-" evidence="8"/>
<dbReference type="InterPro" id="IPR001736">
    <property type="entry name" value="PLipase_D/transphosphatidylase"/>
</dbReference>
<evidence type="ECO:0000313" key="9">
    <source>
        <dbReference type="Proteomes" id="UP000317977"/>
    </source>
</evidence>
<feature type="domain" description="PLD phosphodiesterase" evidence="7">
    <location>
        <begin position="377"/>
        <end position="404"/>
    </location>
</feature>
<evidence type="ECO:0000256" key="5">
    <source>
        <dbReference type="ARBA" id="ARBA00023136"/>
    </source>
</evidence>
<dbReference type="OrthoDB" id="9762009at2"/>
<dbReference type="Pfam" id="PF13091">
    <property type="entry name" value="PLDc_2"/>
    <property type="match status" value="2"/>
</dbReference>
<keyword evidence="5 6" id="KW-0472">Membrane</keyword>
<comment type="caution">
    <text evidence="8">The sequence shown here is derived from an EMBL/GenBank/DDBJ whole genome shotgun (WGS) entry which is preliminary data.</text>
</comment>
<dbReference type="InterPro" id="IPR027379">
    <property type="entry name" value="CLS_N"/>
</dbReference>
<keyword evidence="8" id="KW-0808">Transferase</keyword>
<evidence type="ECO:0000256" key="3">
    <source>
        <dbReference type="ARBA" id="ARBA00022692"/>
    </source>
</evidence>
<evidence type="ECO:0000256" key="4">
    <source>
        <dbReference type="ARBA" id="ARBA00022989"/>
    </source>
</evidence>
<dbReference type="GO" id="GO:0005886">
    <property type="term" value="C:plasma membrane"/>
    <property type="evidence" value="ECO:0007669"/>
    <property type="project" value="UniProtKB-SubCell"/>
</dbReference>
<dbReference type="GO" id="GO:0032049">
    <property type="term" value="P:cardiolipin biosynthetic process"/>
    <property type="evidence" value="ECO:0007669"/>
    <property type="project" value="UniProtKB-ARBA"/>
</dbReference>
<dbReference type="Pfam" id="PF13396">
    <property type="entry name" value="PLDc_N"/>
    <property type="match status" value="1"/>
</dbReference>
<dbReference type="SUPFAM" id="SSF56024">
    <property type="entry name" value="Phospholipase D/nuclease"/>
    <property type="match status" value="2"/>
</dbReference>
<evidence type="ECO:0000256" key="1">
    <source>
        <dbReference type="ARBA" id="ARBA00004651"/>
    </source>
</evidence>
<gene>
    <name evidence="8" type="primary">clsA_1</name>
    <name evidence="8" type="ORF">Poly59_26710</name>
</gene>
<keyword evidence="3 6" id="KW-0812">Transmembrane</keyword>
<reference evidence="8 9" key="1">
    <citation type="submission" date="2019-02" db="EMBL/GenBank/DDBJ databases">
        <title>Deep-cultivation of Planctomycetes and their phenomic and genomic characterization uncovers novel biology.</title>
        <authorList>
            <person name="Wiegand S."/>
            <person name="Jogler M."/>
            <person name="Boedeker C."/>
            <person name="Pinto D."/>
            <person name="Vollmers J."/>
            <person name="Rivas-Marin E."/>
            <person name="Kohn T."/>
            <person name="Peeters S.H."/>
            <person name="Heuer A."/>
            <person name="Rast P."/>
            <person name="Oberbeckmann S."/>
            <person name="Bunk B."/>
            <person name="Jeske O."/>
            <person name="Meyerdierks A."/>
            <person name="Storesund J.E."/>
            <person name="Kallscheuer N."/>
            <person name="Luecker S."/>
            <person name="Lage O.M."/>
            <person name="Pohl T."/>
            <person name="Merkel B.J."/>
            <person name="Hornburger P."/>
            <person name="Mueller R.-W."/>
            <person name="Bruemmer F."/>
            <person name="Labrenz M."/>
            <person name="Spormann A.M."/>
            <person name="Op Den Camp H."/>
            <person name="Overmann J."/>
            <person name="Amann R."/>
            <person name="Jetten M.S.M."/>
            <person name="Mascher T."/>
            <person name="Medema M.H."/>
            <person name="Devos D.P."/>
            <person name="Kaster A.-K."/>
            <person name="Ovreas L."/>
            <person name="Rohde M."/>
            <person name="Galperin M.Y."/>
            <person name="Jogler C."/>
        </authorList>
    </citation>
    <scope>NUCLEOTIDE SEQUENCE [LARGE SCALE GENOMIC DNA]</scope>
    <source>
        <strain evidence="8 9">Poly59</strain>
    </source>
</reference>
<dbReference type="EMBL" id="SJPX01000002">
    <property type="protein sequence ID" value="TWU56367.1"/>
    <property type="molecule type" value="Genomic_DNA"/>
</dbReference>
<dbReference type="PROSITE" id="PS50035">
    <property type="entry name" value="PLD"/>
    <property type="match status" value="1"/>
</dbReference>
<keyword evidence="2" id="KW-1003">Cell membrane</keyword>
<dbReference type="PANTHER" id="PTHR21248">
    <property type="entry name" value="CARDIOLIPIN SYNTHASE"/>
    <property type="match status" value="1"/>
</dbReference>
<evidence type="ECO:0000256" key="6">
    <source>
        <dbReference type="SAM" id="Phobius"/>
    </source>
</evidence>
<dbReference type="GO" id="GO:0030572">
    <property type="term" value="F:phosphatidyltransferase activity"/>
    <property type="evidence" value="ECO:0007669"/>
    <property type="project" value="UniProtKB-ARBA"/>
</dbReference>
<keyword evidence="4 6" id="KW-1133">Transmembrane helix</keyword>
<proteinExistence type="predicted"/>
<dbReference type="AlphaFoldDB" id="A0A5C6F7E7"/>
<evidence type="ECO:0000313" key="8">
    <source>
        <dbReference type="EMBL" id="TWU56367.1"/>
    </source>
</evidence>
<keyword evidence="9" id="KW-1185">Reference proteome</keyword>
<accession>A0A5C6F7E7</accession>
<organism evidence="8 9">
    <name type="scientific">Rubripirellula reticaptiva</name>
    <dbReference type="NCBI Taxonomy" id="2528013"/>
    <lineage>
        <taxon>Bacteria</taxon>
        <taxon>Pseudomonadati</taxon>
        <taxon>Planctomycetota</taxon>
        <taxon>Planctomycetia</taxon>
        <taxon>Pirellulales</taxon>
        <taxon>Pirellulaceae</taxon>
        <taxon>Rubripirellula</taxon>
    </lineage>
</organism>